<sequence>MLCLGGEPKKSCFEMLSEYLKCFLLAKYSGLTLNQYGVASS</sequence>
<evidence type="ECO:0000313" key="1">
    <source>
        <dbReference type="EMBL" id="EGQ77777.1"/>
    </source>
</evidence>
<proteinExistence type="predicted"/>
<dbReference type="Proteomes" id="UP000004982">
    <property type="component" value="Unassembled WGS sequence"/>
</dbReference>
<reference evidence="1 2" key="1">
    <citation type="submission" date="2011-05" db="EMBL/GenBank/DDBJ databases">
        <authorList>
            <person name="Muzny D."/>
            <person name="Qin X."/>
            <person name="Deng J."/>
            <person name="Jiang H."/>
            <person name="Liu Y."/>
            <person name="Qu J."/>
            <person name="Song X.-Z."/>
            <person name="Zhang L."/>
            <person name="Thornton R."/>
            <person name="Coyle M."/>
            <person name="Francisco L."/>
            <person name="Jackson L."/>
            <person name="Javaid M."/>
            <person name="Korchina V."/>
            <person name="Kovar C."/>
            <person name="Mata R."/>
            <person name="Mathew T."/>
            <person name="Ngo R."/>
            <person name="Nguyen L."/>
            <person name="Nguyen N."/>
            <person name="Okwuonu G."/>
            <person name="Ongeri F."/>
            <person name="Pham C."/>
            <person name="Simmons D."/>
            <person name="Wilczek-Boney K."/>
            <person name="Hale W."/>
            <person name="Jakkamsetti A."/>
            <person name="Pham P."/>
            <person name="Ruth R."/>
            <person name="San Lucas F."/>
            <person name="Warren J."/>
            <person name="Zhang J."/>
            <person name="Zhao Z."/>
            <person name="Zhou C."/>
            <person name="Zhu D."/>
            <person name="Lee S."/>
            <person name="Bess C."/>
            <person name="Blankenburg K."/>
            <person name="Forbes L."/>
            <person name="Fu Q."/>
            <person name="Gubbala S."/>
            <person name="Hirani K."/>
            <person name="Jayaseelan J.C."/>
            <person name="Lara F."/>
            <person name="Munidasa M."/>
            <person name="Palculict T."/>
            <person name="Patil S."/>
            <person name="Pu L.-L."/>
            <person name="Saada N."/>
            <person name="Tang L."/>
            <person name="Weissenberger G."/>
            <person name="Zhu Y."/>
            <person name="Hemphill L."/>
            <person name="Shang Y."/>
            <person name="Youmans B."/>
            <person name="Ayvaz T."/>
            <person name="Ross M."/>
            <person name="Santibanez J."/>
            <person name="Aqrawi P."/>
            <person name="Gross S."/>
            <person name="Joshi V."/>
            <person name="Fowler G."/>
            <person name="Nazareth L."/>
            <person name="Reid J."/>
            <person name="Worley K."/>
            <person name="Petrosino J."/>
            <person name="Highlander S."/>
            <person name="Gibbs R."/>
        </authorList>
    </citation>
    <scope>NUCLEOTIDE SEQUENCE [LARGE SCALE GENOMIC DNA]</scope>
    <source>
        <strain evidence="1 2">ATCC 33926</strain>
    </source>
</reference>
<evidence type="ECO:0000313" key="2">
    <source>
        <dbReference type="Proteomes" id="UP000004982"/>
    </source>
</evidence>
<gene>
    <name evidence="1" type="ORF">HMPREF9418_0723</name>
</gene>
<organism evidence="1 2">
    <name type="scientific">Neisseria macacae ATCC 33926</name>
    <dbReference type="NCBI Taxonomy" id="997348"/>
    <lineage>
        <taxon>Bacteria</taxon>
        <taxon>Pseudomonadati</taxon>
        <taxon>Pseudomonadota</taxon>
        <taxon>Betaproteobacteria</taxon>
        <taxon>Neisseriales</taxon>
        <taxon>Neisseriaceae</taxon>
        <taxon>Neisseria</taxon>
    </lineage>
</organism>
<comment type="caution">
    <text evidence="1">The sequence shown here is derived from an EMBL/GenBank/DDBJ whole genome shotgun (WGS) entry which is preliminary data.</text>
</comment>
<accession>A0AA36UKJ3</accession>
<name>A0AA36UKJ3_9NEIS</name>
<dbReference type="AlphaFoldDB" id="A0AA36UKJ3"/>
<dbReference type="EMBL" id="AFQE01000035">
    <property type="protein sequence ID" value="EGQ77777.1"/>
    <property type="molecule type" value="Genomic_DNA"/>
</dbReference>
<protein>
    <submittedName>
        <fullName evidence="1">Uncharacterized protein</fullName>
    </submittedName>
</protein>